<evidence type="ECO:0000313" key="3">
    <source>
        <dbReference type="EMBL" id="MYM86185.1"/>
    </source>
</evidence>
<reference evidence="3 4" key="1">
    <citation type="submission" date="2020-01" db="EMBL/GenBank/DDBJ databases">
        <title>Novel species isolated from a subtropical stream in China.</title>
        <authorList>
            <person name="Lu H."/>
        </authorList>
    </citation>
    <scope>NUCLEOTIDE SEQUENCE [LARGE SCALE GENOMIC DNA]</scope>
    <source>
        <strain evidence="3 4">FT82W</strain>
    </source>
</reference>
<protein>
    <submittedName>
        <fullName evidence="3">SDR family NAD(P)-dependent oxidoreductase</fullName>
    </submittedName>
</protein>
<dbReference type="InterPro" id="IPR001509">
    <property type="entry name" value="Epimerase_deHydtase"/>
</dbReference>
<dbReference type="Gene3D" id="3.40.50.720">
    <property type="entry name" value="NAD(P)-binding Rossmann-like Domain"/>
    <property type="match status" value="1"/>
</dbReference>
<dbReference type="SUPFAM" id="SSF51735">
    <property type="entry name" value="NAD(P)-binding Rossmann-fold domains"/>
    <property type="match status" value="1"/>
</dbReference>
<keyword evidence="1" id="KW-0520">NAD</keyword>
<dbReference type="InterPro" id="IPR036291">
    <property type="entry name" value="NAD(P)-bd_dom_sf"/>
</dbReference>
<dbReference type="EMBL" id="WWCW01000005">
    <property type="protein sequence ID" value="MYM86185.1"/>
    <property type="molecule type" value="Genomic_DNA"/>
</dbReference>
<dbReference type="Proteomes" id="UP000470302">
    <property type="component" value="Unassembled WGS sequence"/>
</dbReference>
<dbReference type="PRINTS" id="PR01713">
    <property type="entry name" value="NUCEPIMERASE"/>
</dbReference>
<gene>
    <name evidence="3" type="ORF">GTP91_03210</name>
</gene>
<dbReference type="Pfam" id="PF01370">
    <property type="entry name" value="Epimerase"/>
    <property type="match status" value="1"/>
</dbReference>
<evidence type="ECO:0000313" key="4">
    <source>
        <dbReference type="Proteomes" id="UP000470302"/>
    </source>
</evidence>
<accession>A0A845FYJ0</accession>
<name>A0A845FYJ0_9BURK</name>
<dbReference type="PANTHER" id="PTHR43574">
    <property type="entry name" value="EPIMERASE-RELATED"/>
    <property type="match status" value="1"/>
</dbReference>
<evidence type="ECO:0000256" key="1">
    <source>
        <dbReference type="ARBA" id="ARBA00023027"/>
    </source>
</evidence>
<dbReference type="AlphaFoldDB" id="A0A845FYJ0"/>
<evidence type="ECO:0000259" key="2">
    <source>
        <dbReference type="Pfam" id="PF01370"/>
    </source>
</evidence>
<sequence>MELKGHRILVTGAAGFIGSHVAARLAEAGYEVIGCDNFNDYYSVELKSMRVENVLSKRQVVCERVDLVDAAQVTQLFKRFHPTLVIHLAAQAGVRYSLKNPSAYIQSNVVAFQNVLAACQRHEVRHLLYASSSSVYGSSLNVPFSEKDNTDEPISLYAATKKANEVMAYAYSHLNGLPATGIRFFTVYGPWGRPDMAYFSFTKKILDGDPIEVFADGQLLRDFTYIDDVVDSVIRLAFKPSLASPGCVPHAIFNVGNHQPVKVLDFISTLEHLLKKKAVMKFLPMQPGDVPSTYADITKLRQWTGYAPVTPLCDGLALFCEWYRDFYRA</sequence>
<dbReference type="RefSeq" id="WP_161095456.1">
    <property type="nucleotide sequence ID" value="NZ_WWCW01000005.1"/>
</dbReference>
<comment type="caution">
    <text evidence="3">The sequence shown here is derived from an EMBL/GenBank/DDBJ whole genome shotgun (WGS) entry which is preliminary data.</text>
</comment>
<feature type="domain" description="NAD-dependent epimerase/dehydratase" evidence="2">
    <location>
        <begin position="8"/>
        <end position="243"/>
    </location>
</feature>
<proteinExistence type="predicted"/>
<organism evidence="3 4">
    <name type="scientific">Duganella vulcania</name>
    <dbReference type="NCBI Taxonomy" id="2692166"/>
    <lineage>
        <taxon>Bacteria</taxon>
        <taxon>Pseudomonadati</taxon>
        <taxon>Pseudomonadota</taxon>
        <taxon>Betaproteobacteria</taxon>
        <taxon>Burkholderiales</taxon>
        <taxon>Oxalobacteraceae</taxon>
        <taxon>Telluria group</taxon>
        <taxon>Duganella</taxon>
    </lineage>
</organism>